<name>A0A0C9X5S3_9AGAR</name>
<sequence>PPPWRFKVRVHDPTVPDPILTRCRSTSARVPEVAGEGMSLVFAHNTQLTFQAHILCFGHRSM</sequence>
<reference evidence="1 2" key="1">
    <citation type="submission" date="2014-04" db="EMBL/GenBank/DDBJ databases">
        <authorList>
            <consortium name="DOE Joint Genome Institute"/>
            <person name="Kuo A."/>
            <person name="Kohler A."/>
            <person name="Nagy L.G."/>
            <person name="Floudas D."/>
            <person name="Copeland A."/>
            <person name="Barry K.W."/>
            <person name="Cichocki N."/>
            <person name="Veneault-Fourrey C."/>
            <person name="LaButti K."/>
            <person name="Lindquist E.A."/>
            <person name="Lipzen A."/>
            <person name="Lundell T."/>
            <person name="Morin E."/>
            <person name="Murat C."/>
            <person name="Sun H."/>
            <person name="Tunlid A."/>
            <person name="Henrissat B."/>
            <person name="Grigoriev I.V."/>
            <person name="Hibbett D.S."/>
            <person name="Martin F."/>
            <person name="Nordberg H.P."/>
            <person name="Cantor M.N."/>
            <person name="Hua S.X."/>
        </authorList>
    </citation>
    <scope>NUCLEOTIDE SEQUENCE [LARGE SCALE GENOMIC DNA]</scope>
    <source>
        <strain evidence="1 2">LaAM-08-1</strain>
    </source>
</reference>
<organism evidence="1 2">
    <name type="scientific">Laccaria amethystina LaAM-08-1</name>
    <dbReference type="NCBI Taxonomy" id="1095629"/>
    <lineage>
        <taxon>Eukaryota</taxon>
        <taxon>Fungi</taxon>
        <taxon>Dikarya</taxon>
        <taxon>Basidiomycota</taxon>
        <taxon>Agaricomycotina</taxon>
        <taxon>Agaricomycetes</taxon>
        <taxon>Agaricomycetidae</taxon>
        <taxon>Agaricales</taxon>
        <taxon>Agaricineae</taxon>
        <taxon>Hydnangiaceae</taxon>
        <taxon>Laccaria</taxon>
    </lineage>
</organism>
<reference evidence="2" key="2">
    <citation type="submission" date="2015-01" db="EMBL/GenBank/DDBJ databases">
        <title>Evolutionary Origins and Diversification of the Mycorrhizal Mutualists.</title>
        <authorList>
            <consortium name="DOE Joint Genome Institute"/>
            <consortium name="Mycorrhizal Genomics Consortium"/>
            <person name="Kohler A."/>
            <person name="Kuo A."/>
            <person name="Nagy L.G."/>
            <person name="Floudas D."/>
            <person name="Copeland A."/>
            <person name="Barry K.W."/>
            <person name="Cichocki N."/>
            <person name="Veneault-Fourrey C."/>
            <person name="LaButti K."/>
            <person name="Lindquist E.A."/>
            <person name="Lipzen A."/>
            <person name="Lundell T."/>
            <person name="Morin E."/>
            <person name="Murat C."/>
            <person name="Riley R."/>
            <person name="Ohm R."/>
            <person name="Sun H."/>
            <person name="Tunlid A."/>
            <person name="Henrissat B."/>
            <person name="Grigoriev I.V."/>
            <person name="Hibbett D.S."/>
            <person name="Martin F."/>
        </authorList>
    </citation>
    <scope>NUCLEOTIDE SEQUENCE [LARGE SCALE GENOMIC DNA]</scope>
    <source>
        <strain evidence="2">LaAM-08-1</strain>
    </source>
</reference>
<dbReference type="AlphaFoldDB" id="A0A0C9X5S3"/>
<proteinExistence type="predicted"/>
<keyword evidence="2" id="KW-1185">Reference proteome</keyword>
<feature type="non-terminal residue" evidence="1">
    <location>
        <position position="1"/>
    </location>
</feature>
<accession>A0A0C9X5S3</accession>
<protein>
    <submittedName>
        <fullName evidence="1">Uncharacterized protein</fullName>
    </submittedName>
</protein>
<dbReference type="Proteomes" id="UP000054477">
    <property type="component" value="Unassembled WGS sequence"/>
</dbReference>
<dbReference type="EMBL" id="KN838714">
    <property type="protein sequence ID" value="KIJ96653.1"/>
    <property type="molecule type" value="Genomic_DNA"/>
</dbReference>
<evidence type="ECO:0000313" key="2">
    <source>
        <dbReference type="Proteomes" id="UP000054477"/>
    </source>
</evidence>
<gene>
    <name evidence="1" type="ORF">K443DRAFT_106913</name>
</gene>
<evidence type="ECO:0000313" key="1">
    <source>
        <dbReference type="EMBL" id="KIJ96653.1"/>
    </source>
</evidence>
<dbReference type="HOGENOM" id="CLU_2910315_0_0_1"/>